<dbReference type="Proteomes" id="UP001175211">
    <property type="component" value="Unassembled WGS sequence"/>
</dbReference>
<dbReference type="EMBL" id="JAUEPS010000116">
    <property type="protein sequence ID" value="KAK0437135.1"/>
    <property type="molecule type" value="Genomic_DNA"/>
</dbReference>
<proteinExistence type="predicted"/>
<comment type="caution">
    <text evidence="1">The sequence shown here is derived from an EMBL/GenBank/DDBJ whole genome shotgun (WGS) entry which is preliminary data.</text>
</comment>
<protein>
    <submittedName>
        <fullName evidence="1">Uncharacterized protein</fullName>
    </submittedName>
</protein>
<keyword evidence="2" id="KW-1185">Reference proteome</keyword>
<sequence length="891" mass="100831">MSSSESAQHTDAGQLQSDEAAAQKLWRMIGARVAAYQSISACREAIANINRLKSALDSMDEANETSQYLILGYIFEQSSKASKISDPVLVLQDVTTRAFLDQLDGEIKKVVEGEITFQSWKIPNSLPPDVLPHLTNLSLPTLTQNPHRPELLLYKLGSFQNNKDLQARVQPFLSHDHKIFVNSAGSGKTRLMMETLCQSWGFYLSCSPMLDTTSNLGSHDLWEAYDILFRLPGFTADVPTNKTDLSFLHNDELSKSLFTAVLLARLIIFYQFLRHVPPDQISNNVYKARWTALQVQPGMIRHFGDIFVSLLTHLQTLHRRALEEQCKSISACIAELLSPEDNHLLIVIDEAQIAAELLPSAFLSLSSTATVHRPLLRQIVESWCHALGRSCLGLSYHFIIAGSALSAKEIQEAVASSLQKGTSFVEAWDTGCFDDQSRQRDYVLQFIPDHLRNDQSVTVLLERIWMWLRGRHRFTSNLLCLLITQGFQDPLVVFNAFVEHVAGFTPTDFILHPRQQALTTSIPMFTDPLRKQFDQLEDEMKMELRDVAYKYFGSTARFLELGIARFCKEAHLGARIHEPLVLMAAVAYFNQLHSPFDNGLSAYVCKNFRNSPSDSTFRDYLAFYLASALAAPQKLGDLFSFPGGDHGLGSRHAHLVALRDFTENPTEPPRRYPIKGTWNVSGLNHRYLPEYGGLLTSRAADSKISEHTENYFGFVTHIRPDDHIGIFYPETAMGPSMLFLVELDDSSPDTLGQPQYLWIAVKVMVGQASRLSPFQIKQYVDAVTPKHFFKKYSDYYGQGHRSDLLRGMIEGIPEPNMCPEGGKYNVLRVLAGFPGQFEDIHRNDDDEDDHPLATLRMDRLKRPSQSTNPEQFIETMEEWLKKENWSPPNIY</sequence>
<evidence type="ECO:0000313" key="1">
    <source>
        <dbReference type="EMBL" id="KAK0437135.1"/>
    </source>
</evidence>
<dbReference type="RefSeq" id="XP_060322501.1">
    <property type="nucleotide sequence ID" value="XM_060480458.1"/>
</dbReference>
<reference evidence="1" key="1">
    <citation type="submission" date="2023-06" db="EMBL/GenBank/DDBJ databases">
        <authorList>
            <consortium name="Lawrence Berkeley National Laboratory"/>
            <person name="Ahrendt S."/>
            <person name="Sahu N."/>
            <person name="Indic B."/>
            <person name="Wong-Bajracharya J."/>
            <person name="Merenyi Z."/>
            <person name="Ke H.-M."/>
            <person name="Monk M."/>
            <person name="Kocsube S."/>
            <person name="Drula E."/>
            <person name="Lipzen A."/>
            <person name="Balint B."/>
            <person name="Henrissat B."/>
            <person name="Andreopoulos B."/>
            <person name="Martin F.M."/>
            <person name="Harder C.B."/>
            <person name="Rigling D."/>
            <person name="Ford K.L."/>
            <person name="Foster G.D."/>
            <person name="Pangilinan J."/>
            <person name="Papanicolaou A."/>
            <person name="Barry K."/>
            <person name="LaButti K."/>
            <person name="Viragh M."/>
            <person name="Koriabine M."/>
            <person name="Yan M."/>
            <person name="Riley R."/>
            <person name="Champramary S."/>
            <person name="Plett K.L."/>
            <person name="Tsai I.J."/>
            <person name="Slot J."/>
            <person name="Sipos G."/>
            <person name="Plett J."/>
            <person name="Nagy L.G."/>
            <person name="Grigoriev I.V."/>
        </authorList>
    </citation>
    <scope>NUCLEOTIDE SEQUENCE</scope>
    <source>
        <strain evidence="1">CCBAS 213</strain>
    </source>
</reference>
<accession>A0AA39MKV5</accession>
<dbReference type="GeneID" id="85364006"/>
<dbReference type="AlphaFoldDB" id="A0AA39MKV5"/>
<name>A0AA39MKV5_ARMTA</name>
<organism evidence="1 2">
    <name type="scientific">Armillaria tabescens</name>
    <name type="common">Ringless honey mushroom</name>
    <name type="synonym">Agaricus tabescens</name>
    <dbReference type="NCBI Taxonomy" id="1929756"/>
    <lineage>
        <taxon>Eukaryota</taxon>
        <taxon>Fungi</taxon>
        <taxon>Dikarya</taxon>
        <taxon>Basidiomycota</taxon>
        <taxon>Agaricomycotina</taxon>
        <taxon>Agaricomycetes</taxon>
        <taxon>Agaricomycetidae</taxon>
        <taxon>Agaricales</taxon>
        <taxon>Marasmiineae</taxon>
        <taxon>Physalacriaceae</taxon>
        <taxon>Desarmillaria</taxon>
    </lineage>
</organism>
<gene>
    <name evidence="1" type="ORF">EV420DRAFT_1753589</name>
</gene>
<evidence type="ECO:0000313" key="2">
    <source>
        <dbReference type="Proteomes" id="UP001175211"/>
    </source>
</evidence>